<organism evidence="2 3">
    <name type="scientific">Ancylostoma caninum</name>
    <name type="common">Dog hookworm</name>
    <dbReference type="NCBI Taxonomy" id="29170"/>
    <lineage>
        <taxon>Eukaryota</taxon>
        <taxon>Metazoa</taxon>
        <taxon>Ecdysozoa</taxon>
        <taxon>Nematoda</taxon>
        <taxon>Chromadorea</taxon>
        <taxon>Rhabditida</taxon>
        <taxon>Rhabditina</taxon>
        <taxon>Rhabditomorpha</taxon>
        <taxon>Strongyloidea</taxon>
        <taxon>Ancylostomatidae</taxon>
        <taxon>Ancylostomatinae</taxon>
        <taxon>Ancylostoma</taxon>
    </lineage>
</organism>
<dbReference type="InterPro" id="IPR011430">
    <property type="entry name" value="UTP20_N"/>
</dbReference>
<name>A0A368GYL0_ANCCA</name>
<dbReference type="GO" id="GO:0030686">
    <property type="term" value="C:90S preribosome"/>
    <property type="evidence" value="ECO:0007669"/>
    <property type="project" value="TreeGrafter"/>
</dbReference>
<dbReference type="GO" id="GO:0032040">
    <property type="term" value="C:small-subunit processome"/>
    <property type="evidence" value="ECO:0007669"/>
    <property type="project" value="TreeGrafter"/>
</dbReference>
<gene>
    <name evidence="2" type="ORF">ANCCAN_04527</name>
</gene>
<dbReference type="Pfam" id="PF07539">
    <property type="entry name" value="UTP20_N"/>
    <property type="match status" value="1"/>
</dbReference>
<evidence type="ECO:0000313" key="3">
    <source>
        <dbReference type="Proteomes" id="UP000252519"/>
    </source>
</evidence>
<dbReference type="STRING" id="29170.A0A368GYL0"/>
<dbReference type="InterPro" id="IPR052575">
    <property type="entry name" value="SSU_processome_comp_20"/>
</dbReference>
<proteinExistence type="predicted"/>
<dbReference type="Proteomes" id="UP000252519">
    <property type="component" value="Unassembled WGS sequence"/>
</dbReference>
<comment type="caution">
    <text evidence="2">The sequence shown here is derived from an EMBL/GenBank/DDBJ whole genome shotgun (WGS) entry which is preliminary data.</text>
</comment>
<evidence type="ECO:0000259" key="1">
    <source>
        <dbReference type="Pfam" id="PF07539"/>
    </source>
</evidence>
<protein>
    <recommendedName>
        <fullName evidence="1">U3 small nucleolar RNA-associated protein 20 N-terminal domain-containing protein</fullName>
    </recommendedName>
</protein>
<keyword evidence="3" id="KW-1185">Reference proteome</keyword>
<dbReference type="PANTHER" id="PTHR17695">
    <property type="entry name" value="SMALL SUBUNIT PROCESSOME COMPONENT 20 HOMOLOG"/>
    <property type="match status" value="1"/>
</dbReference>
<dbReference type="PANTHER" id="PTHR17695:SF11">
    <property type="entry name" value="SMALL SUBUNIT PROCESSOME COMPONENT 20 HOMOLOG"/>
    <property type="match status" value="1"/>
</dbReference>
<dbReference type="EMBL" id="JOJR01000034">
    <property type="protein sequence ID" value="RCN49442.1"/>
    <property type="molecule type" value="Genomic_DNA"/>
</dbReference>
<sequence>MVVPYLADAKSNRDEPIVVAPLSVIKMLATVCAYPSHYHILAVRFNRNDHNGALMELLVSPLSWPGMTPHMLNIIRKALLNLLTLADEYMNITDLDYEDIPLEQGCNYGTSLVVAHIQPIIQFLADAVDSSVKKFNQINLELLSKLSAYTPDGALARKMASTIIGHLERKLPKEPTLKKLLDVVGSLMKNVVGSEEFLRRVGPLFSKVEGRACREPLVRIVEALAANREVNEDVGNLLRIVSDLESWDRSRVDEPDQDRRHAAYARLNDPNALLTGSC</sequence>
<feature type="domain" description="U3 small nucleolar RNA-associated protein 20 N-terminal" evidence="1">
    <location>
        <begin position="21"/>
        <end position="271"/>
    </location>
</feature>
<accession>A0A368GYL0</accession>
<dbReference type="OrthoDB" id="360653at2759"/>
<reference evidence="2 3" key="1">
    <citation type="submission" date="2014-10" db="EMBL/GenBank/DDBJ databases">
        <title>Draft genome of the hookworm Ancylostoma caninum.</title>
        <authorList>
            <person name="Mitreva M."/>
        </authorList>
    </citation>
    <scope>NUCLEOTIDE SEQUENCE [LARGE SCALE GENOMIC DNA]</scope>
    <source>
        <strain evidence="2 3">Baltimore</strain>
    </source>
</reference>
<dbReference type="AlphaFoldDB" id="A0A368GYL0"/>
<evidence type="ECO:0000313" key="2">
    <source>
        <dbReference type="EMBL" id="RCN49442.1"/>
    </source>
</evidence>